<dbReference type="SUPFAM" id="SSF55874">
    <property type="entry name" value="ATPase domain of HSP90 chaperone/DNA topoisomerase II/histidine kinase"/>
    <property type="match status" value="1"/>
</dbReference>
<dbReference type="Pfam" id="PF02518">
    <property type="entry name" value="HATPase_c"/>
    <property type="match status" value="1"/>
</dbReference>
<keyword evidence="7" id="KW-0812">Transmembrane</keyword>
<dbReference type="InterPro" id="IPR003660">
    <property type="entry name" value="HAMP_dom"/>
</dbReference>
<sequence length="596" mass="68591">MLTSMRSRMVFLVLLMNLVLTVAVAFVILNYNYVATKRTVDQYNRQLAYDTMESLDIKNKKYGEVSLQIMTSSIVQDKLSELLESDLTDINRLAFKTELMNFLNQYYYTSDEIESIRVWFGHDKVIYVGQPPLKDNNGYEKQSGYRLSRQSPTHLTWVANSDKTLSQWHIITKFQTNRDRSDSKSNQVIGAVEINMKPDRLLQSMEKLKVIPDVRFSYINKDQSLLFHYPNQDNGDEDVIAILESFKNGTQSAASFMLQSKGYFIEKSYLDMYLIISYPIENFFHYISVAGAQIVFIAVVILLISILGVIYISNMTTKPLKTVLKGIHTFGGGALGERIPGTGVREIDLIGSGLNRMARQIQNLLEDQVQFKQVEYQLAMKNKQAELRALRNQINPHFLFNTLQSINSVAIRKTGAETEVNHMIVHLSKLLRESIYNIKNLISVEDELNNLWAYVQLQHYRFSDRFQVKWKIDYQALNKKVPCLVLQPLMENAINHGVFHADKDDVMITVTSEFLDQELKLTIEDQGCGMEKTTLEGLLTRLHDSESQPTPEMGGVGLFNTHNRLLYEFGSRYEMDVHSEPNKGTRVQIRIRFDCD</sequence>
<organism evidence="9 10">
    <name type="scientific">Cohnella abietis</name>
    <dbReference type="NCBI Taxonomy" id="2507935"/>
    <lineage>
        <taxon>Bacteria</taxon>
        <taxon>Bacillati</taxon>
        <taxon>Bacillota</taxon>
        <taxon>Bacilli</taxon>
        <taxon>Bacillales</taxon>
        <taxon>Paenibacillaceae</taxon>
        <taxon>Cohnella</taxon>
    </lineage>
</organism>
<dbReference type="Gene3D" id="6.10.340.10">
    <property type="match status" value="1"/>
</dbReference>
<keyword evidence="2" id="KW-1003">Cell membrane</keyword>
<dbReference type="InterPro" id="IPR010559">
    <property type="entry name" value="Sig_transdc_His_kin_internal"/>
</dbReference>
<dbReference type="PANTHER" id="PTHR34220">
    <property type="entry name" value="SENSOR HISTIDINE KINASE YPDA"/>
    <property type="match status" value="1"/>
</dbReference>
<feature type="transmembrane region" description="Helical" evidence="7">
    <location>
        <begin position="283"/>
        <end position="312"/>
    </location>
</feature>
<dbReference type="InterPro" id="IPR003594">
    <property type="entry name" value="HATPase_dom"/>
</dbReference>
<dbReference type="GO" id="GO:0005886">
    <property type="term" value="C:plasma membrane"/>
    <property type="evidence" value="ECO:0007669"/>
    <property type="project" value="UniProtKB-SubCell"/>
</dbReference>
<name>A0A3T1CZI3_9BACL</name>
<dbReference type="PROSITE" id="PS50885">
    <property type="entry name" value="HAMP"/>
    <property type="match status" value="1"/>
</dbReference>
<evidence type="ECO:0000256" key="6">
    <source>
        <dbReference type="ARBA" id="ARBA00023136"/>
    </source>
</evidence>
<dbReference type="Pfam" id="PF06580">
    <property type="entry name" value="His_kinase"/>
    <property type="match status" value="1"/>
</dbReference>
<protein>
    <recommendedName>
        <fullName evidence="8">HAMP domain-containing protein</fullName>
    </recommendedName>
</protein>
<dbReference type="CDD" id="cd06225">
    <property type="entry name" value="HAMP"/>
    <property type="match status" value="1"/>
</dbReference>
<dbReference type="OrthoDB" id="9776552at2"/>
<evidence type="ECO:0000259" key="8">
    <source>
        <dbReference type="PROSITE" id="PS50885"/>
    </source>
</evidence>
<feature type="domain" description="HAMP" evidence="8">
    <location>
        <begin position="314"/>
        <end position="366"/>
    </location>
</feature>
<reference evidence="9 10" key="1">
    <citation type="submission" date="2019-01" db="EMBL/GenBank/DDBJ databases">
        <title>Complete genome sequence of Cohnella hallensis HS21 isolated from Korean fir (Abies koreana) rhizospheric soil.</title>
        <authorList>
            <person name="Jiang L."/>
            <person name="Kang S.W."/>
            <person name="Kim S."/>
            <person name="Jung J."/>
            <person name="Kim C.Y."/>
            <person name="Kim D.H."/>
            <person name="Kim S.W."/>
            <person name="Lee J."/>
        </authorList>
    </citation>
    <scope>NUCLEOTIDE SEQUENCE [LARGE SCALE GENOMIC DNA]</scope>
    <source>
        <strain evidence="9 10">HS21</strain>
    </source>
</reference>
<dbReference type="Proteomes" id="UP000289856">
    <property type="component" value="Chromosome"/>
</dbReference>
<dbReference type="InterPro" id="IPR050640">
    <property type="entry name" value="Bact_2-comp_sensor_kinase"/>
</dbReference>
<dbReference type="SMART" id="SM00304">
    <property type="entry name" value="HAMP"/>
    <property type="match status" value="1"/>
</dbReference>
<dbReference type="AlphaFoldDB" id="A0A3T1CZI3"/>
<evidence type="ECO:0000313" key="9">
    <source>
        <dbReference type="EMBL" id="BBI31179.1"/>
    </source>
</evidence>
<evidence type="ECO:0000256" key="1">
    <source>
        <dbReference type="ARBA" id="ARBA00004651"/>
    </source>
</evidence>
<keyword evidence="5" id="KW-0418">Kinase</keyword>
<dbReference type="Pfam" id="PF00672">
    <property type="entry name" value="HAMP"/>
    <property type="match status" value="1"/>
</dbReference>
<keyword evidence="3" id="KW-0597">Phosphoprotein</keyword>
<keyword evidence="7" id="KW-1133">Transmembrane helix</keyword>
<evidence type="ECO:0000256" key="7">
    <source>
        <dbReference type="SAM" id="Phobius"/>
    </source>
</evidence>
<dbReference type="GO" id="GO:0000155">
    <property type="term" value="F:phosphorelay sensor kinase activity"/>
    <property type="evidence" value="ECO:0007669"/>
    <property type="project" value="InterPro"/>
</dbReference>
<dbReference type="Gene3D" id="3.30.565.10">
    <property type="entry name" value="Histidine kinase-like ATPase, C-terminal domain"/>
    <property type="match status" value="1"/>
</dbReference>
<dbReference type="PANTHER" id="PTHR34220:SF7">
    <property type="entry name" value="SENSOR HISTIDINE KINASE YPDA"/>
    <property type="match status" value="1"/>
</dbReference>
<dbReference type="RefSeq" id="WP_130605044.1">
    <property type="nucleotide sequence ID" value="NZ_AP019400.1"/>
</dbReference>
<dbReference type="InterPro" id="IPR036890">
    <property type="entry name" value="HATPase_C_sf"/>
</dbReference>
<keyword evidence="4" id="KW-0808">Transferase</keyword>
<evidence type="ECO:0000256" key="2">
    <source>
        <dbReference type="ARBA" id="ARBA00022475"/>
    </source>
</evidence>
<keyword evidence="10" id="KW-1185">Reference proteome</keyword>
<dbReference type="EMBL" id="AP019400">
    <property type="protein sequence ID" value="BBI31179.1"/>
    <property type="molecule type" value="Genomic_DNA"/>
</dbReference>
<comment type="subcellular location">
    <subcellularLocation>
        <location evidence="1">Cell membrane</location>
        <topology evidence="1">Multi-pass membrane protein</topology>
    </subcellularLocation>
</comment>
<evidence type="ECO:0000256" key="3">
    <source>
        <dbReference type="ARBA" id="ARBA00022553"/>
    </source>
</evidence>
<dbReference type="KEGG" id="cohn:KCTCHS21_05780"/>
<evidence type="ECO:0000313" key="10">
    <source>
        <dbReference type="Proteomes" id="UP000289856"/>
    </source>
</evidence>
<evidence type="ECO:0000256" key="4">
    <source>
        <dbReference type="ARBA" id="ARBA00022679"/>
    </source>
</evidence>
<keyword evidence="6 7" id="KW-0472">Membrane</keyword>
<evidence type="ECO:0000256" key="5">
    <source>
        <dbReference type="ARBA" id="ARBA00022777"/>
    </source>
</evidence>
<gene>
    <name evidence="9" type="ORF">KCTCHS21_05780</name>
</gene>
<proteinExistence type="predicted"/>
<accession>A0A3T1CZI3</accession>